<feature type="domain" description="ABC transmembrane type-1" evidence="10">
    <location>
        <begin position="60"/>
        <end position="338"/>
    </location>
</feature>
<dbReference type="Proteomes" id="UP000282837">
    <property type="component" value="Unassembled WGS sequence"/>
</dbReference>
<evidence type="ECO:0000259" key="10">
    <source>
        <dbReference type="PROSITE" id="PS50929"/>
    </source>
</evidence>
<dbReference type="SUPFAM" id="SSF90123">
    <property type="entry name" value="ABC transporter transmembrane region"/>
    <property type="match status" value="1"/>
</dbReference>
<feature type="transmembrane region" description="Helical" evidence="8">
    <location>
        <begin position="95"/>
        <end position="115"/>
    </location>
</feature>
<dbReference type="SUPFAM" id="SSF52540">
    <property type="entry name" value="P-loop containing nucleoside triphosphate hydrolases"/>
    <property type="match status" value="1"/>
</dbReference>
<dbReference type="Gene3D" id="1.20.1560.10">
    <property type="entry name" value="ABC transporter type 1, transmembrane domain"/>
    <property type="match status" value="1"/>
</dbReference>
<dbReference type="PANTHER" id="PTHR24221">
    <property type="entry name" value="ATP-BINDING CASSETTE SUB-FAMILY B"/>
    <property type="match status" value="1"/>
</dbReference>
<organism evidence="11 12">
    <name type="scientific">Novosphingobium umbonatum</name>
    <dbReference type="NCBI Taxonomy" id="1908524"/>
    <lineage>
        <taxon>Bacteria</taxon>
        <taxon>Pseudomonadati</taxon>
        <taxon>Pseudomonadota</taxon>
        <taxon>Alphaproteobacteria</taxon>
        <taxon>Sphingomonadales</taxon>
        <taxon>Sphingomonadaceae</taxon>
        <taxon>Novosphingobium</taxon>
    </lineage>
</organism>
<evidence type="ECO:0000256" key="2">
    <source>
        <dbReference type="ARBA" id="ARBA00022692"/>
    </source>
</evidence>
<dbReference type="GO" id="GO:0140359">
    <property type="term" value="F:ABC-type transporter activity"/>
    <property type="evidence" value="ECO:0007669"/>
    <property type="project" value="InterPro"/>
</dbReference>
<dbReference type="GO" id="GO:0005886">
    <property type="term" value="C:plasma membrane"/>
    <property type="evidence" value="ECO:0007669"/>
    <property type="project" value="UniProtKB-SubCell"/>
</dbReference>
<comment type="caution">
    <text evidence="11">The sequence shown here is derived from an EMBL/GenBank/DDBJ whole genome shotgun (WGS) entry which is preliminary data.</text>
</comment>
<feature type="compositionally biased region" description="Polar residues" evidence="7">
    <location>
        <begin position="616"/>
        <end position="632"/>
    </location>
</feature>
<keyword evidence="3" id="KW-0547">Nucleotide-binding</keyword>
<dbReference type="GO" id="GO:0016887">
    <property type="term" value="F:ATP hydrolysis activity"/>
    <property type="evidence" value="ECO:0007669"/>
    <property type="project" value="InterPro"/>
</dbReference>
<dbReference type="InterPro" id="IPR003593">
    <property type="entry name" value="AAA+_ATPase"/>
</dbReference>
<protein>
    <submittedName>
        <fullName evidence="11">ATP-binding cassette domain-containing protein</fullName>
    </submittedName>
</protein>
<feature type="transmembrane region" description="Helical" evidence="8">
    <location>
        <begin position="282"/>
        <end position="301"/>
    </location>
</feature>
<dbReference type="SMART" id="SM00382">
    <property type="entry name" value="AAA"/>
    <property type="match status" value="1"/>
</dbReference>
<dbReference type="InterPro" id="IPR003439">
    <property type="entry name" value="ABC_transporter-like_ATP-bd"/>
</dbReference>
<keyword evidence="6 8" id="KW-0472">Membrane</keyword>
<keyword evidence="5 8" id="KW-1133">Transmembrane helix</keyword>
<dbReference type="InterPro" id="IPR011527">
    <property type="entry name" value="ABC1_TM_dom"/>
</dbReference>
<dbReference type="AlphaFoldDB" id="A0A3S2V5R3"/>
<dbReference type="InterPro" id="IPR039421">
    <property type="entry name" value="Type_1_exporter"/>
</dbReference>
<dbReference type="OrthoDB" id="9787557at2"/>
<feature type="domain" description="ABC transporter" evidence="9">
    <location>
        <begin position="369"/>
        <end position="605"/>
    </location>
</feature>
<dbReference type="Gene3D" id="3.40.50.300">
    <property type="entry name" value="P-loop containing nucleotide triphosphate hydrolases"/>
    <property type="match status" value="1"/>
</dbReference>
<evidence type="ECO:0000259" key="9">
    <source>
        <dbReference type="PROSITE" id="PS50893"/>
    </source>
</evidence>
<dbReference type="InterPro" id="IPR036640">
    <property type="entry name" value="ABC1_TM_sf"/>
</dbReference>
<dbReference type="GO" id="GO:0005524">
    <property type="term" value="F:ATP binding"/>
    <property type="evidence" value="ECO:0007669"/>
    <property type="project" value="UniProtKB-KW"/>
</dbReference>
<dbReference type="Pfam" id="PF00005">
    <property type="entry name" value="ABC_tran"/>
    <property type="match status" value="1"/>
</dbReference>
<feature type="transmembrane region" description="Helical" evidence="8">
    <location>
        <begin position="183"/>
        <end position="211"/>
    </location>
</feature>
<evidence type="ECO:0000313" key="12">
    <source>
        <dbReference type="Proteomes" id="UP000282837"/>
    </source>
</evidence>
<dbReference type="EMBL" id="SACO01000009">
    <property type="protein sequence ID" value="RVU04279.1"/>
    <property type="molecule type" value="Genomic_DNA"/>
</dbReference>
<feature type="transmembrane region" description="Helical" evidence="8">
    <location>
        <begin position="12"/>
        <end position="40"/>
    </location>
</feature>
<evidence type="ECO:0000256" key="1">
    <source>
        <dbReference type="ARBA" id="ARBA00004651"/>
    </source>
</evidence>
<feature type="region of interest" description="Disordered" evidence="7">
    <location>
        <begin position="593"/>
        <end position="632"/>
    </location>
</feature>
<evidence type="ECO:0000256" key="7">
    <source>
        <dbReference type="SAM" id="MobiDB-lite"/>
    </source>
</evidence>
<reference evidence="11 12" key="1">
    <citation type="submission" date="2019-01" db="EMBL/GenBank/DDBJ databases">
        <authorList>
            <person name="Chen W.-M."/>
        </authorList>
    </citation>
    <scope>NUCLEOTIDE SEQUENCE [LARGE SCALE GENOMIC DNA]</scope>
    <source>
        <strain evidence="11 12">FSY-9</strain>
    </source>
</reference>
<evidence type="ECO:0000313" key="11">
    <source>
        <dbReference type="EMBL" id="RVU04279.1"/>
    </source>
</evidence>
<evidence type="ECO:0000256" key="8">
    <source>
        <dbReference type="SAM" id="Phobius"/>
    </source>
</evidence>
<feature type="transmembrane region" description="Helical" evidence="8">
    <location>
        <begin position="307"/>
        <end position="327"/>
    </location>
</feature>
<evidence type="ECO:0000256" key="6">
    <source>
        <dbReference type="ARBA" id="ARBA00023136"/>
    </source>
</evidence>
<evidence type="ECO:0000256" key="4">
    <source>
        <dbReference type="ARBA" id="ARBA00022840"/>
    </source>
</evidence>
<feature type="transmembrane region" description="Helical" evidence="8">
    <location>
        <begin position="60"/>
        <end position="83"/>
    </location>
</feature>
<keyword evidence="4 11" id="KW-0067">ATP-binding</keyword>
<dbReference type="Pfam" id="PF00664">
    <property type="entry name" value="ABC_membrane"/>
    <property type="match status" value="1"/>
</dbReference>
<accession>A0A3S2V5R3</accession>
<feature type="transmembrane region" description="Helical" evidence="8">
    <location>
        <begin position="557"/>
        <end position="577"/>
    </location>
</feature>
<dbReference type="PANTHER" id="PTHR24221:SF248">
    <property type="entry name" value="ABC TRANSPORTER TRANSMEMBRANE REGION"/>
    <property type="match status" value="1"/>
</dbReference>
<gene>
    <name evidence="11" type="ORF">EOE18_12350</name>
</gene>
<evidence type="ECO:0000256" key="3">
    <source>
        <dbReference type="ARBA" id="ARBA00022741"/>
    </source>
</evidence>
<evidence type="ECO:0000256" key="5">
    <source>
        <dbReference type="ARBA" id="ARBA00022989"/>
    </source>
</evidence>
<sequence length="632" mass="66014">MLAQAMLTRQRPWLAYPFAGAAVSGSWPLGEGSVFLMALLPAQSAEGFAARRGALSGLPALLLTSFFLAFGPVVLALFVLLVFDVALPGHSVPTLMSMGGLALLLLVARGILAGLRRHTLGHMAQALLSPLLPRLDEATALLAQAGKGGDADQTQIARDVDSLRGFLAHGEVEPWLDLAALPLTLLVLLMMHGALALATLLGAATMVFILWRAMRLERDKNRDLLPLIGRRHAVMAASMGRADVIRALGLGGKARAAWHLANQRLFDLLIPHDKTGARLQTIARGLMMATLVAVTVVGGWLEIAGHASAAVVVASAACSLAALLPLLRCVERAQALASAEQAWSRLDMVLASVPAPAPKVGLPTPSATFSCEGLAVAPAGARKPLVQGISFHLEAGQVLTVVGPGGVGKSALLRTLTGGWTTPLGQIRLDGATLDQWDAAALGRHIGYLPQNIELLDGTVAENMSGFDPDANPQDIIQAAQDAGIHEMILALPDGYATWVGAEGRRLSQSQAQRIGLARALYGRPFLLVLDEPTAHQDTGGERQLAMAVAAARERGAVVVLAGAAGVLVGISTHVLVLQNGKVLDYGTRDAVRERAQARRQPSVTDKPASGPANGQAPNADQSDSGESKVLS</sequence>
<keyword evidence="2 8" id="KW-0812">Transmembrane</keyword>
<dbReference type="PROSITE" id="PS50929">
    <property type="entry name" value="ABC_TM1F"/>
    <property type="match status" value="1"/>
</dbReference>
<comment type="subcellular location">
    <subcellularLocation>
        <location evidence="1">Cell membrane</location>
        <topology evidence="1">Multi-pass membrane protein</topology>
    </subcellularLocation>
</comment>
<dbReference type="InterPro" id="IPR027417">
    <property type="entry name" value="P-loop_NTPase"/>
</dbReference>
<proteinExistence type="predicted"/>
<dbReference type="GO" id="GO:0034040">
    <property type="term" value="F:ATPase-coupled lipid transmembrane transporter activity"/>
    <property type="evidence" value="ECO:0007669"/>
    <property type="project" value="TreeGrafter"/>
</dbReference>
<name>A0A3S2V5R3_9SPHN</name>
<keyword evidence="12" id="KW-1185">Reference proteome</keyword>
<dbReference type="PROSITE" id="PS50893">
    <property type="entry name" value="ABC_TRANSPORTER_2"/>
    <property type="match status" value="1"/>
</dbReference>